<evidence type="ECO:0000313" key="6">
    <source>
        <dbReference type="Proteomes" id="UP000694240"/>
    </source>
</evidence>
<dbReference type="AlphaFoldDB" id="A0A8T2A7D4"/>
<feature type="compositionally biased region" description="Polar residues" evidence="1">
    <location>
        <begin position="636"/>
        <end position="653"/>
    </location>
</feature>
<comment type="caution">
    <text evidence="5">The sequence shown here is derived from an EMBL/GenBank/DDBJ whole genome shotgun (WGS) entry which is preliminary data.</text>
</comment>
<feature type="domain" description="Retroviral polymerase SH3-like" evidence="4">
    <location>
        <begin position="528"/>
        <end position="589"/>
    </location>
</feature>
<keyword evidence="6" id="KW-1185">Reference proteome</keyword>
<feature type="compositionally biased region" description="Polar residues" evidence="1">
    <location>
        <begin position="660"/>
        <end position="680"/>
    </location>
</feature>
<dbReference type="PANTHER" id="PTHR47481">
    <property type="match status" value="1"/>
</dbReference>
<gene>
    <name evidence="5" type="ORF">ISN45_Aa04g007530</name>
</gene>
<feature type="compositionally biased region" description="Polar residues" evidence="1">
    <location>
        <begin position="787"/>
        <end position="797"/>
    </location>
</feature>
<keyword evidence="5" id="KW-0548">Nucleotidyltransferase</keyword>
<protein>
    <submittedName>
        <fullName evidence="5">Reverse transcriptase RNA-dependent DNA polymerase</fullName>
    </submittedName>
</protein>
<feature type="compositionally biased region" description="Polar residues" evidence="1">
    <location>
        <begin position="742"/>
        <end position="761"/>
    </location>
</feature>
<evidence type="ECO:0000313" key="5">
    <source>
        <dbReference type="EMBL" id="KAG7567922.1"/>
    </source>
</evidence>
<dbReference type="InterPro" id="IPR057670">
    <property type="entry name" value="SH3_retrovirus"/>
</dbReference>
<feature type="compositionally biased region" description="Low complexity" evidence="1">
    <location>
        <begin position="685"/>
        <end position="741"/>
    </location>
</feature>
<dbReference type="Pfam" id="PF07727">
    <property type="entry name" value="RVT_2"/>
    <property type="match status" value="1"/>
</dbReference>
<sequence length="1175" mass="131351">MSSFENASQTISINSNTLLHINMSNVSKLTTQNYLMWKLQVHSLLDGYELVDHLDESKEVPSPTVTVGTTTSTNPDYTKWRRQDKLIYSALIGSISSAVQPIVGRTTTAAQIWTKLANTYANPSRNHIRILKDQLKLYTKGSKSIDEYVQGIVTRFDQLALLGSELEHDDQIEHVLEGLPEEYKPIIDQIVAKDKTPQISEVHEKLLNYEAKLLSKTQAASSTFSPVSANVVQHNNNSGNQESNRNNNNSKRYNNNNSPWTPNQYQNRSESRVSKPYLGKCPYCNTQGHSARRCPQLQSLQAAAPPTPPNPFRPWQPHANLAVGSPYTANNWLLDSGATHHLTSDLNNLSLHQQYNGGDDVMIADGSSMSISHTGSTLLPNQTRSLLLDKILCVPDIRKNLISVYRLCNTNKVSVEFFPASFQVKDLSTGVPLLQGKTRNELYEWPVTSSQAVELMSKAESYKLAFEIGASFFFYFANYYFQAYWSYAFSTAAYLINRMPTPVLSMESPFQKLFGSSPNYEKLRVFGCLCFPWLRPYTRHKLDDRSQRCVFLGYSRSQSAYYCLHRLSARIYVSRHVQFDEDTFPFQDTLPKNQETELVTPTPPLVIPLLRPPVVRPPPVSSPPSPTAGPVPPRETLTNTRVEDNNGSSQSENVGLIQTGPLNNLNQAHEQAQTPNSTTRAPAHQPSSSSSESPTSTQTPTGSSTRRTGPPSLDLHPSSPRSSDSQVSSPLSSSSASLSEPTAHSQNGSQTSTQPNRNTIEPTAPCQNELNPTTQNQLQTNNPPQNRATPTQPQNQILAPPENIHKMKTRAKNNITKLKQKFSLTVTANHKRPPEPTTINQALKDKDWSKACSTEFDALMGNHTWDLVPPTAAQNIVGCKWVFTTKFFSDGSLERYKARLIAKGFHNQYGKDYAETFSPVIKSTTIRLVLDVATTKNWPIKQLDVNNAFLQGELTEEVYMSQPPGFVDKDRPAFVCRLRKPIYGLKQAPRAWYMALKQFLIHSGFTNSMADTSLFINSSGNTITYVLVYVDDILVTGNNPMMVANVLASFADRFSIKDPTDLHYFLGIEVTRSPTGLHLMQRKYITDLLTKYNMLDAKPVTTPLPTTPKLTLTTGDKLPDASQYRSVVGSLQYLSFTRPDIAYAVNRLSQFVHQPTDAHWHAFSDADWAGDNDDY</sequence>
<name>A0A8T2A7D4_9BRAS</name>
<feature type="domain" description="Reverse transcriptase Ty1/copia-type" evidence="2">
    <location>
        <begin position="862"/>
        <end position="1104"/>
    </location>
</feature>
<dbReference type="Pfam" id="PF14223">
    <property type="entry name" value="Retrotran_gag_2"/>
    <property type="match status" value="1"/>
</dbReference>
<evidence type="ECO:0000256" key="1">
    <source>
        <dbReference type="SAM" id="MobiDB-lite"/>
    </source>
</evidence>
<feature type="compositionally biased region" description="Low complexity" evidence="1">
    <location>
        <begin position="235"/>
        <end position="258"/>
    </location>
</feature>
<feature type="compositionally biased region" description="Pro residues" evidence="1">
    <location>
        <begin position="616"/>
        <end position="633"/>
    </location>
</feature>
<proteinExistence type="predicted"/>
<dbReference type="GO" id="GO:0003964">
    <property type="term" value="F:RNA-directed DNA polymerase activity"/>
    <property type="evidence" value="ECO:0007669"/>
    <property type="project" value="UniProtKB-KW"/>
</dbReference>
<dbReference type="PANTHER" id="PTHR47481:SF22">
    <property type="entry name" value="RETROTRANSPOSON GAG DOMAIN-CONTAINING PROTEIN"/>
    <property type="match status" value="1"/>
</dbReference>
<accession>A0A8T2A7D4</accession>
<keyword evidence="5" id="KW-0808">Transferase</keyword>
<evidence type="ECO:0000259" key="3">
    <source>
        <dbReference type="Pfam" id="PF22936"/>
    </source>
</evidence>
<feature type="compositionally biased region" description="Low complexity" evidence="1">
    <location>
        <begin position="767"/>
        <end position="786"/>
    </location>
</feature>
<dbReference type="InterPro" id="IPR054722">
    <property type="entry name" value="PolX-like_BBD"/>
</dbReference>
<feature type="region of interest" description="Disordered" evidence="1">
    <location>
        <begin position="616"/>
        <end position="800"/>
    </location>
</feature>
<feature type="compositionally biased region" description="Polar residues" evidence="1">
    <location>
        <begin position="259"/>
        <end position="268"/>
    </location>
</feature>
<evidence type="ECO:0000259" key="2">
    <source>
        <dbReference type="Pfam" id="PF07727"/>
    </source>
</evidence>
<dbReference type="Pfam" id="PF22936">
    <property type="entry name" value="Pol_BBD"/>
    <property type="match status" value="1"/>
</dbReference>
<organism evidence="5 6">
    <name type="scientific">Arabidopsis thaliana x Arabidopsis arenosa</name>
    <dbReference type="NCBI Taxonomy" id="1240361"/>
    <lineage>
        <taxon>Eukaryota</taxon>
        <taxon>Viridiplantae</taxon>
        <taxon>Streptophyta</taxon>
        <taxon>Embryophyta</taxon>
        <taxon>Tracheophyta</taxon>
        <taxon>Spermatophyta</taxon>
        <taxon>Magnoliopsida</taxon>
        <taxon>eudicotyledons</taxon>
        <taxon>Gunneridae</taxon>
        <taxon>Pentapetalae</taxon>
        <taxon>rosids</taxon>
        <taxon>malvids</taxon>
        <taxon>Brassicales</taxon>
        <taxon>Brassicaceae</taxon>
        <taxon>Camelineae</taxon>
        <taxon>Arabidopsis</taxon>
    </lineage>
</organism>
<feature type="domain" description="Retrovirus-related Pol polyprotein from transposon TNT 1-94-like beta-barrel" evidence="3">
    <location>
        <begin position="332"/>
        <end position="409"/>
    </location>
</feature>
<dbReference type="InterPro" id="IPR013103">
    <property type="entry name" value="RVT_2"/>
</dbReference>
<keyword evidence="5" id="KW-0695">RNA-directed DNA polymerase</keyword>
<dbReference type="Pfam" id="PF25597">
    <property type="entry name" value="SH3_retrovirus"/>
    <property type="match status" value="1"/>
</dbReference>
<dbReference type="Proteomes" id="UP000694240">
    <property type="component" value="Chromosome 9"/>
</dbReference>
<evidence type="ECO:0000259" key="4">
    <source>
        <dbReference type="Pfam" id="PF25597"/>
    </source>
</evidence>
<dbReference type="EMBL" id="JAEFBK010000009">
    <property type="protein sequence ID" value="KAG7567922.1"/>
    <property type="molecule type" value="Genomic_DNA"/>
</dbReference>
<feature type="region of interest" description="Disordered" evidence="1">
    <location>
        <begin position="230"/>
        <end position="272"/>
    </location>
</feature>
<reference evidence="5 6" key="1">
    <citation type="submission" date="2020-12" db="EMBL/GenBank/DDBJ databases">
        <title>Concerted genomic and epigenomic changes stabilize Arabidopsis allopolyploids.</title>
        <authorList>
            <person name="Chen Z."/>
        </authorList>
    </citation>
    <scope>NUCLEOTIDE SEQUENCE [LARGE SCALE GENOMIC DNA]</scope>
    <source>
        <strain evidence="5">Allo738</strain>
        <tissue evidence="5">Leaf</tissue>
    </source>
</reference>